<name>A0A4R3Y3Z2_9PROT</name>
<keyword evidence="1" id="KW-1133">Transmembrane helix</keyword>
<reference evidence="2 3" key="1">
    <citation type="submission" date="2019-03" db="EMBL/GenBank/DDBJ databases">
        <title>Genomic Encyclopedia of Type Strains, Phase IV (KMG-IV): sequencing the most valuable type-strain genomes for metagenomic binning, comparative biology and taxonomic classification.</title>
        <authorList>
            <person name="Goeker M."/>
        </authorList>
    </citation>
    <scope>NUCLEOTIDE SEQUENCE [LARGE SCALE GENOMIC DNA]</scope>
    <source>
        <strain evidence="2 3">DSM 100309</strain>
    </source>
</reference>
<sequence length="63" mass="7049">MRPEIFSVFPKPLAEYLVTLHGAQNAEEVADLELVVALCLSLAIVSALTLLVYFIWHRVKPGR</sequence>
<keyword evidence="1" id="KW-0472">Membrane</keyword>
<evidence type="ECO:0000313" key="2">
    <source>
        <dbReference type="EMBL" id="TCV86450.1"/>
    </source>
</evidence>
<dbReference type="EMBL" id="SMCO01000007">
    <property type="protein sequence ID" value="TCV86450.1"/>
    <property type="molecule type" value="Genomic_DNA"/>
</dbReference>
<accession>A0A4R3Y3Z2</accession>
<organism evidence="2 3">
    <name type="scientific">Sulfurirhabdus autotrophica</name>
    <dbReference type="NCBI Taxonomy" id="1706046"/>
    <lineage>
        <taxon>Bacteria</taxon>
        <taxon>Pseudomonadati</taxon>
        <taxon>Pseudomonadota</taxon>
        <taxon>Betaproteobacteria</taxon>
        <taxon>Nitrosomonadales</taxon>
        <taxon>Sulfuricellaceae</taxon>
        <taxon>Sulfurirhabdus</taxon>
    </lineage>
</organism>
<keyword evidence="1" id="KW-0812">Transmembrane</keyword>
<proteinExistence type="predicted"/>
<evidence type="ECO:0000313" key="3">
    <source>
        <dbReference type="Proteomes" id="UP000295367"/>
    </source>
</evidence>
<dbReference type="RefSeq" id="WP_124945276.1">
    <property type="nucleotide sequence ID" value="NZ_BHVT01000009.1"/>
</dbReference>
<gene>
    <name evidence="2" type="ORF">EDC63_107140</name>
</gene>
<comment type="caution">
    <text evidence="2">The sequence shown here is derived from an EMBL/GenBank/DDBJ whole genome shotgun (WGS) entry which is preliminary data.</text>
</comment>
<dbReference type="Proteomes" id="UP000295367">
    <property type="component" value="Unassembled WGS sequence"/>
</dbReference>
<dbReference type="AlphaFoldDB" id="A0A4R3Y3Z2"/>
<protein>
    <submittedName>
        <fullName evidence="2">Uncharacterized protein</fullName>
    </submittedName>
</protein>
<keyword evidence="3" id="KW-1185">Reference proteome</keyword>
<evidence type="ECO:0000256" key="1">
    <source>
        <dbReference type="SAM" id="Phobius"/>
    </source>
</evidence>
<dbReference type="OrthoDB" id="9028383at2"/>
<feature type="transmembrane region" description="Helical" evidence="1">
    <location>
        <begin position="34"/>
        <end position="56"/>
    </location>
</feature>